<dbReference type="InterPro" id="IPR013766">
    <property type="entry name" value="Thioredoxin_domain"/>
</dbReference>
<dbReference type="GO" id="GO:0005829">
    <property type="term" value="C:cytosol"/>
    <property type="evidence" value="ECO:0007669"/>
    <property type="project" value="TreeGrafter"/>
</dbReference>
<dbReference type="CDD" id="cd02947">
    <property type="entry name" value="TRX_family"/>
    <property type="match status" value="1"/>
</dbReference>
<evidence type="ECO:0000256" key="5">
    <source>
        <dbReference type="ARBA" id="ARBA00023284"/>
    </source>
</evidence>
<keyword evidence="5 8" id="KW-0676">Redox-active center</keyword>
<dbReference type="PIRSF" id="PIRSF000077">
    <property type="entry name" value="Thioredoxin"/>
    <property type="match status" value="1"/>
</dbReference>
<dbReference type="Gene3D" id="3.40.30.10">
    <property type="entry name" value="Glutaredoxin"/>
    <property type="match status" value="1"/>
</dbReference>
<name>A0A6M8B6C2_9CYAN</name>
<feature type="domain" description="Thioredoxin" evidence="9">
    <location>
        <begin position="1"/>
        <end position="109"/>
    </location>
</feature>
<evidence type="ECO:0000313" key="10">
    <source>
        <dbReference type="EMBL" id="QKD82919.1"/>
    </source>
</evidence>
<dbReference type="PROSITE" id="PS51352">
    <property type="entry name" value="THIOREDOXIN_2"/>
    <property type="match status" value="1"/>
</dbReference>
<keyword evidence="4 8" id="KW-1015">Disulfide bond</keyword>
<evidence type="ECO:0000256" key="2">
    <source>
        <dbReference type="ARBA" id="ARBA00022448"/>
    </source>
</evidence>
<dbReference type="GO" id="GO:0015035">
    <property type="term" value="F:protein-disulfide reductase activity"/>
    <property type="evidence" value="ECO:0007669"/>
    <property type="project" value="UniProtKB-UniRule"/>
</dbReference>
<dbReference type="PANTHER" id="PTHR45663">
    <property type="entry name" value="GEO12009P1"/>
    <property type="match status" value="1"/>
</dbReference>
<comment type="similarity">
    <text evidence="1 7">Belongs to the thioredoxin family.</text>
</comment>
<dbReference type="RefSeq" id="WP_172356161.1">
    <property type="nucleotide sequence ID" value="NZ_CP053661.1"/>
</dbReference>
<gene>
    <name evidence="10" type="primary">trxA</name>
    <name evidence="10" type="ORF">HPC62_12625</name>
</gene>
<evidence type="ECO:0000256" key="4">
    <source>
        <dbReference type="ARBA" id="ARBA00023157"/>
    </source>
</evidence>
<evidence type="ECO:0000259" key="9">
    <source>
        <dbReference type="PROSITE" id="PS51352"/>
    </source>
</evidence>
<keyword evidence="3" id="KW-0249">Electron transport</keyword>
<evidence type="ECO:0000256" key="6">
    <source>
        <dbReference type="NCBIfam" id="TIGR01068"/>
    </source>
</evidence>
<dbReference type="Pfam" id="PF00085">
    <property type="entry name" value="Thioredoxin"/>
    <property type="match status" value="1"/>
</dbReference>
<dbReference type="NCBIfam" id="TIGR01068">
    <property type="entry name" value="thioredoxin"/>
    <property type="match status" value="1"/>
</dbReference>
<evidence type="ECO:0000256" key="7">
    <source>
        <dbReference type="PIRNR" id="PIRNR000077"/>
    </source>
</evidence>
<accession>A0A6M8B6C2</accession>
<proteinExistence type="inferred from homology"/>
<dbReference type="Proteomes" id="UP000505210">
    <property type="component" value="Chromosome"/>
</dbReference>
<dbReference type="PRINTS" id="PR00421">
    <property type="entry name" value="THIOREDOXIN"/>
</dbReference>
<reference evidence="10 11" key="1">
    <citation type="submission" date="2020-05" db="EMBL/GenBank/DDBJ databases">
        <title>Complete genome sequence of of a novel Thermoleptolyngbya strain isolated from hot springs of Ganzi, Sichuan China.</title>
        <authorList>
            <person name="Tang J."/>
            <person name="Daroch M."/>
            <person name="Li L."/>
            <person name="Waleron K."/>
            <person name="Waleron M."/>
            <person name="Waleron M."/>
        </authorList>
    </citation>
    <scope>NUCLEOTIDE SEQUENCE [LARGE SCALE GENOMIC DNA]</scope>
    <source>
        <strain evidence="10 11">PKUAC-SCTA183</strain>
    </source>
</reference>
<sequence length="112" mass="12439">MSSSVVVISDSEFETTVLQTDQPVLVYFWAPWCGPCRLMSPMMESVASQYGDRLKIVKMEVDANPEAVARYKVEGVPALILFREGQPVEAIEGVVNKQRIEGFLDAHLPQPA</sequence>
<evidence type="ECO:0000256" key="1">
    <source>
        <dbReference type="ARBA" id="ARBA00008987"/>
    </source>
</evidence>
<evidence type="ECO:0000313" key="11">
    <source>
        <dbReference type="Proteomes" id="UP000505210"/>
    </source>
</evidence>
<dbReference type="InterPro" id="IPR036249">
    <property type="entry name" value="Thioredoxin-like_sf"/>
</dbReference>
<protein>
    <recommendedName>
        <fullName evidence="6 7">Thioredoxin</fullName>
    </recommendedName>
</protein>
<dbReference type="KEGG" id="theu:HPC62_12625"/>
<keyword evidence="2" id="KW-0813">Transport</keyword>
<feature type="disulfide bond" description="Redox-active" evidence="8">
    <location>
        <begin position="33"/>
        <end position="36"/>
    </location>
</feature>
<dbReference type="InterPro" id="IPR005746">
    <property type="entry name" value="Thioredoxin"/>
</dbReference>
<evidence type="ECO:0000256" key="8">
    <source>
        <dbReference type="PIRSR" id="PIRSR000077-4"/>
    </source>
</evidence>
<evidence type="ECO:0000256" key="3">
    <source>
        <dbReference type="ARBA" id="ARBA00022982"/>
    </source>
</evidence>
<dbReference type="SUPFAM" id="SSF52833">
    <property type="entry name" value="Thioredoxin-like"/>
    <property type="match status" value="1"/>
</dbReference>
<dbReference type="PROSITE" id="PS00194">
    <property type="entry name" value="THIOREDOXIN_1"/>
    <property type="match status" value="1"/>
</dbReference>
<dbReference type="InterPro" id="IPR017937">
    <property type="entry name" value="Thioredoxin_CS"/>
</dbReference>
<dbReference type="EMBL" id="CP053661">
    <property type="protein sequence ID" value="QKD82919.1"/>
    <property type="molecule type" value="Genomic_DNA"/>
</dbReference>
<dbReference type="PANTHER" id="PTHR45663:SF11">
    <property type="entry name" value="GEO12009P1"/>
    <property type="match status" value="1"/>
</dbReference>
<dbReference type="AlphaFoldDB" id="A0A6M8B6C2"/>
<dbReference type="GO" id="GO:0045454">
    <property type="term" value="P:cell redox homeostasis"/>
    <property type="evidence" value="ECO:0007669"/>
    <property type="project" value="TreeGrafter"/>
</dbReference>
<dbReference type="FunFam" id="3.40.30.10:FF:000001">
    <property type="entry name" value="Thioredoxin"/>
    <property type="match status" value="1"/>
</dbReference>
<organism evidence="10 11">
    <name type="scientific">Thermoleptolyngbya sichuanensis A183</name>
    <dbReference type="NCBI Taxonomy" id="2737172"/>
    <lineage>
        <taxon>Bacteria</taxon>
        <taxon>Bacillati</taxon>
        <taxon>Cyanobacteriota</taxon>
        <taxon>Cyanophyceae</taxon>
        <taxon>Oculatellales</taxon>
        <taxon>Oculatellaceae</taxon>
        <taxon>Thermoleptolyngbya</taxon>
        <taxon>Thermoleptolyngbya sichuanensis</taxon>
    </lineage>
</organism>
<keyword evidence="11" id="KW-1185">Reference proteome</keyword>